<sequence length="180" mass="20811">MKGVFLFIFEVIKIVILALLIVIPIRYFIFQPFVIKGNSMEPNFHHGDYLIVDEISYRFKEPERGDIIVFNYPQDPSQRFIKRIIGLPGETVVIEGEKITISKGTEERILDESTYLPSQNYFDNVSLSLSEDEYFVLGDNRLASFDSRKWGSLPRNYIVGRVILRTWLPIAVARISAPSY</sequence>
<keyword evidence="6" id="KW-0812">Transmembrane</keyword>
<feature type="domain" description="Peptidase S26" evidence="7">
    <location>
        <begin position="9"/>
        <end position="167"/>
    </location>
</feature>
<keyword evidence="6" id="KW-1133">Transmembrane helix</keyword>
<dbReference type="InterPro" id="IPR019533">
    <property type="entry name" value="Peptidase_S26"/>
</dbReference>
<keyword evidence="6" id="KW-0472">Membrane</keyword>
<dbReference type="GO" id="GO:0006465">
    <property type="term" value="P:signal peptide processing"/>
    <property type="evidence" value="ECO:0007669"/>
    <property type="project" value="InterPro"/>
</dbReference>
<dbReference type="InterPro" id="IPR019757">
    <property type="entry name" value="Pept_S26A_signal_pept_1_Lys-AS"/>
</dbReference>
<evidence type="ECO:0000259" key="7">
    <source>
        <dbReference type="Pfam" id="PF10502"/>
    </source>
</evidence>
<dbReference type="InterPro" id="IPR019758">
    <property type="entry name" value="Pept_S26A_signal_pept_1_CS"/>
</dbReference>
<evidence type="ECO:0000256" key="2">
    <source>
        <dbReference type="ARBA" id="ARBA00009370"/>
    </source>
</evidence>
<comment type="catalytic activity">
    <reaction evidence="1 6">
        <text>Cleavage of hydrophobic, N-terminal signal or leader sequences from secreted and periplasmic proteins.</text>
        <dbReference type="EC" id="3.4.21.89"/>
    </reaction>
</comment>
<keyword evidence="4 6" id="KW-0378">Hydrolase</keyword>
<dbReference type="CDD" id="cd06530">
    <property type="entry name" value="S26_SPase_I"/>
    <property type="match status" value="1"/>
</dbReference>
<feature type="transmembrane region" description="Helical" evidence="6">
    <location>
        <begin position="6"/>
        <end position="29"/>
    </location>
</feature>
<dbReference type="Pfam" id="PF10502">
    <property type="entry name" value="Peptidase_S26"/>
    <property type="match status" value="1"/>
</dbReference>
<proteinExistence type="inferred from homology"/>
<name>A0A2M7BZ16_9BACT</name>
<evidence type="ECO:0000256" key="1">
    <source>
        <dbReference type="ARBA" id="ARBA00000677"/>
    </source>
</evidence>
<dbReference type="PANTHER" id="PTHR43390:SF1">
    <property type="entry name" value="CHLOROPLAST PROCESSING PEPTIDASE"/>
    <property type="match status" value="1"/>
</dbReference>
<dbReference type="EMBL" id="PEUS01000032">
    <property type="protein sequence ID" value="PIV13973.1"/>
    <property type="molecule type" value="Genomic_DNA"/>
</dbReference>
<dbReference type="PROSITE" id="PS00760">
    <property type="entry name" value="SPASE_I_2"/>
    <property type="match status" value="1"/>
</dbReference>
<evidence type="ECO:0000256" key="4">
    <source>
        <dbReference type="ARBA" id="ARBA00022801"/>
    </source>
</evidence>
<comment type="caution">
    <text evidence="8">The sequence shown here is derived from an EMBL/GenBank/DDBJ whole genome shotgun (WGS) entry which is preliminary data.</text>
</comment>
<keyword evidence="6" id="KW-0645">Protease</keyword>
<evidence type="ECO:0000313" key="9">
    <source>
        <dbReference type="Proteomes" id="UP000228816"/>
    </source>
</evidence>
<comment type="similarity">
    <text evidence="2 6">Belongs to the peptidase S26 family.</text>
</comment>
<dbReference type="PROSITE" id="PS00761">
    <property type="entry name" value="SPASE_I_3"/>
    <property type="match status" value="1"/>
</dbReference>
<feature type="active site" evidence="5">
    <location>
        <position position="82"/>
    </location>
</feature>
<dbReference type="NCBIfam" id="TIGR02227">
    <property type="entry name" value="sigpep_I_bact"/>
    <property type="match status" value="1"/>
</dbReference>
<dbReference type="InterPro" id="IPR036286">
    <property type="entry name" value="LexA/Signal_pep-like_sf"/>
</dbReference>
<protein>
    <recommendedName>
        <fullName evidence="3 6">Signal peptidase I</fullName>
        <ecNumber evidence="3 6">3.4.21.89</ecNumber>
    </recommendedName>
</protein>
<dbReference type="InterPro" id="IPR000223">
    <property type="entry name" value="Pept_S26A_signal_pept_1"/>
</dbReference>
<dbReference type="GO" id="GO:0016020">
    <property type="term" value="C:membrane"/>
    <property type="evidence" value="ECO:0007669"/>
    <property type="project" value="UniProtKB-SubCell"/>
</dbReference>
<dbReference type="Gene3D" id="2.10.109.10">
    <property type="entry name" value="Umud Fragment, subunit A"/>
    <property type="match status" value="1"/>
</dbReference>
<evidence type="ECO:0000256" key="6">
    <source>
        <dbReference type="RuleBase" id="RU362042"/>
    </source>
</evidence>
<feature type="active site" evidence="5">
    <location>
        <position position="39"/>
    </location>
</feature>
<evidence type="ECO:0000313" key="8">
    <source>
        <dbReference type="EMBL" id="PIV13973.1"/>
    </source>
</evidence>
<dbReference type="GO" id="GO:0004252">
    <property type="term" value="F:serine-type endopeptidase activity"/>
    <property type="evidence" value="ECO:0007669"/>
    <property type="project" value="InterPro"/>
</dbReference>
<gene>
    <name evidence="8" type="primary">lepB</name>
    <name evidence="8" type="ORF">COS44_01470</name>
</gene>
<organism evidence="8 9">
    <name type="scientific">bacterium (Candidatus Gribaldobacteria) CG03_land_8_20_14_0_80_36_40</name>
    <dbReference type="NCBI Taxonomy" id="2014271"/>
    <lineage>
        <taxon>Bacteria</taxon>
        <taxon>Candidatus Gribaldobacteria</taxon>
    </lineage>
</organism>
<evidence type="ECO:0000256" key="3">
    <source>
        <dbReference type="ARBA" id="ARBA00013208"/>
    </source>
</evidence>
<dbReference type="AlphaFoldDB" id="A0A2M7BZ16"/>
<comment type="subcellular location">
    <subcellularLocation>
        <location evidence="6">Membrane</location>
        <topology evidence="6">Single-pass type II membrane protein</topology>
    </subcellularLocation>
</comment>
<dbReference type="SUPFAM" id="SSF51306">
    <property type="entry name" value="LexA/Signal peptidase"/>
    <property type="match status" value="1"/>
</dbReference>
<reference evidence="9" key="1">
    <citation type="submission" date="2017-09" db="EMBL/GenBank/DDBJ databases">
        <title>Depth-based differentiation of microbial function through sediment-hosted aquifers and enrichment of novel symbionts in the deep terrestrial subsurface.</title>
        <authorList>
            <person name="Probst A.J."/>
            <person name="Ladd B."/>
            <person name="Jarett J.K."/>
            <person name="Geller-Mcgrath D.E."/>
            <person name="Sieber C.M.K."/>
            <person name="Emerson J.B."/>
            <person name="Anantharaman K."/>
            <person name="Thomas B.C."/>
            <person name="Malmstrom R."/>
            <person name="Stieglmeier M."/>
            <person name="Klingl A."/>
            <person name="Woyke T."/>
            <person name="Ryan C.M."/>
            <person name="Banfield J.F."/>
        </authorList>
    </citation>
    <scope>NUCLEOTIDE SEQUENCE [LARGE SCALE GENOMIC DNA]</scope>
</reference>
<dbReference type="Proteomes" id="UP000228816">
    <property type="component" value="Unassembled WGS sequence"/>
</dbReference>
<accession>A0A2M7BZ16</accession>
<dbReference type="PRINTS" id="PR00727">
    <property type="entry name" value="LEADERPTASE"/>
</dbReference>
<dbReference type="PANTHER" id="PTHR43390">
    <property type="entry name" value="SIGNAL PEPTIDASE I"/>
    <property type="match status" value="1"/>
</dbReference>
<evidence type="ECO:0000256" key="5">
    <source>
        <dbReference type="PIRSR" id="PIRSR600223-1"/>
    </source>
</evidence>
<dbReference type="EC" id="3.4.21.89" evidence="3 6"/>
<dbReference type="GO" id="GO:0009003">
    <property type="term" value="F:signal peptidase activity"/>
    <property type="evidence" value="ECO:0007669"/>
    <property type="project" value="UniProtKB-EC"/>
</dbReference>